<dbReference type="PANTHER" id="PTHR38011:SF11">
    <property type="entry name" value="2,5-DIAMINO-6-RIBOSYLAMINO-4(3H)-PYRIMIDINONE 5'-PHOSPHATE REDUCTASE"/>
    <property type="match status" value="1"/>
</dbReference>
<dbReference type="Gene3D" id="3.40.430.10">
    <property type="entry name" value="Dihydrofolate Reductase, subunit A"/>
    <property type="match status" value="1"/>
</dbReference>
<accession>A0A1H3IPH7</accession>
<gene>
    <name evidence="2" type="ORF">SAMN04488081_2571</name>
</gene>
<organism evidence="2 3">
    <name type="scientific">Salimicrobium album</name>
    <dbReference type="NCBI Taxonomy" id="50717"/>
    <lineage>
        <taxon>Bacteria</taxon>
        <taxon>Bacillati</taxon>
        <taxon>Bacillota</taxon>
        <taxon>Bacilli</taxon>
        <taxon>Bacillales</taxon>
        <taxon>Bacillaceae</taxon>
        <taxon>Salimicrobium</taxon>
    </lineage>
</organism>
<feature type="domain" description="Bacterial bifunctional deaminase-reductase C-terminal" evidence="1">
    <location>
        <begin position="36"/>
        <end position="196"/>
    </location>
</feature>
<name>A0A1H3IPH7_9BACI</name>
<proteinExistence type="predicted"/>
<dbReference type="Proteomes" id="UP000198647">
    <property type="component" value="Unassembled WGS sequence"/>
</dbReference>
<dbReference type="InterPro" id="IPR024072">
    <property type="entry name" value="DHFR-like_dom_sf"/>
</dbReference>
<evidence type="ECO:0000259" key="1">
    <source>
        <dbReference type="Pfam" id="PF01872"/>
    </source>
</evidence>
<evidence type="ECO:0000313" key="2">
    <source>
        <dbReference type="EMBL" id="SDY29159.1"/>
    </source>
</evidence>
<protein>
    <submittedName>
        <fullName evidence="2">Dihydrofolate reductase</fullName>
    </submittedName>
</protein>
<comment type="caution">
    <text evidence="2">The sequence shown here is derived from an EMBL/GenBank/DDBJ whole genome shotgun (WGS) entry which is preliminary data.</text>
</comment>
<dbReference type="PANTHER" id="PTHR38011">
    <property type="entry name" value="DIHYDROFOLATE REDUCTASE FAMILY PROTEIN (AFU_ORTHOLOGUE AFUA_8G06820)"/>
    <property type="match status" value="1"/>
</dbReference>
<dbReference type="Pfam" id="PF01872">
    <property type="entry name" value="RibD_C"/>
    <property type="match status" value="1"/>
</dbReference>
<sequence length="207" mass="23673">MKALDIMALPGRMVITQQTGHYVEPKKGEIMSEIRSLVLFIASSLDGYIATKDESLEWLFKVDGEGDNGFAEFYETVDTVVMGKKTYNWVMRQGIKEFPYKNKECYVFTRSAAENTENVKFVNEDVTNFVRKLKNQKGKNIWIVGGGELLQSFLQEKLVNELILTVAPTILGKGISLFKEGDYQLDLSLMSTRNFNQFVELHYDVKK</sequence>
<keyword evidence="3" id="KW-1185">Reference proteome</keyword>
<dbReference type="InterPro" id="IPR050765">
    <property type="entry name" value="Riboflavin_Biosynth_HTPR"/>
</dbReference>
<evidence type="ECO:0000313" key="3">
    <source>
        <dbReference type="Proteomes" id="UP000198647"/>
    </source>
</evidence>
<dbReference type="EMBL" id="FNOS01000008">
    <property type="protein sequence ID" value="SDY29159.1"/>
    <property type="molecule type" value="Genomic_DNA"/>
</dbReference>
<reference evidence="2 3" key="1">
    <citation type="submission" date="2016-10" db="EMBL/GenBank/DDBJ databases">
        <authorList>
            <person name="Varghese N."/>
            <person name="Submissions S."/>
        </authorList>
    </citation>
    <scope>NUCLEOTIDE SEQUENCE [LARGE SCALE GENOMIC DNA]</scope>
    <source>
        <strain evidence="2 3">DSM 20748</strain>
    </source>
</reference>
<dbReference type="SUPFAM" id="SSF53597">
    <property type="entry name" value="Dihydrofolate reductase-like"/>
    <property type="match status" value="1"/>
</dbReference>
<dbReference type="InterPro" id="IPR002734">
    <property type="entry name" value="RibDG_C"/>
</dbReference>